<dbReference type="PANTHER" id="PTHR12463">
    <property type="entry name" value="OXYGENASE-RELATED"/>
    <property type="match status" value="1"/>
</dbReference>
<sequence>MSADQPDLFGMALPIACPVEGLRLQAGVVTADEEAAIIARIDAAGLEPFKFQGWLGKRLTASFGSAYDYTRGAVMPAPPMPDWLLPLRARLARWAGLAPERLKQALVIRYDPGAGIGWHRDRPQYGTVIGVSLGAAETMRLRRRRDEGGFERFALPLRPREAYLLDGPARTEWEHSIAPVESARWSVTFRTLRDQPPTVSSGQ</sequence>
<reference evidence="2 3" key="1">
    <citation type="submission" date="2020-08" db="EMBL/GenBank/DDBJ databases">
        <title>Genomic Encyclopedia of Type Strains, Phase IV (KMG-IV): sequencing the most valuable type-strain genomes for metagenomic binning, comparative biology and taxonomic classification.</title>
        <authorList>
            <person name="Goeker M."/>
        </authorList>
    </citation>
    <scope>NUCLEOTIDE SEQUENCE [LARGE SCALE GENOMIC DNA]</scope>
    <source>
        <strain evidence="2 3">DSM 14552</strain>
    </source>
</reference>
<dbReference type="PANTHER" id="PTHR12463:SF1">
    <property type="entry name" value="2-OXOGLUTARATE AND FE-DEPENDENT OXYGENASE FAMILY PROTEIN"/>
    <property type="match status" value="1"/>
</dbReference>
<gene>
    <name evidence="2" type="ORF">GGQ88_002986</name>
</gene>
<dbReference type="Gene3D" id="2.60.120.590">
    <property type="entry name" value="Alpha-ketoglutarate-dependent dioxygenase AlkB-like"/>
    <property type="match status" value="1"/>
</dbReference>
<comment type="caution">
    <text evidence="2">The sequence shown here is derived from an EMBL/GenBank/DDBJ whole genome shotgun (WGS) entry which is preliminary data.</text>
</comment>
<feature type="domain" description="Fe2OG dioxygenase" evidence="1">
    <location>
        <begin position="101"/>
        <end position="193"/>
    </location>
</feature>
<dbReference type="AlphaFoldDB" id="A0A7W5ZXD6"/>
<dbReference type="Pfam" id="PF13532">
    <property type="entry name" value="2OG-FeII_Oxy_2"/>
    <property type="match status" value="1"/>
</dbReference>
<dbReference type="InterPro" id="IPR037151">
    <property type="entry name" value="AlkB-like_sf"/>
</dbReference>
<dbReference type="SUPFAM" id="SSF51197">
    <property type="entry name" value="Clavaminate synthase-like"/>
    <property type="match status" value="1"/>
</dbReference>
<evidence type="ECO:0000313" key="3">
    <source>
        <dbReference type="Proteomes" id="UP000562395"/>
    </source>
</evidence>
<accession>A0A7W5ZXD6</accession>
<proteinExistence type="predicted"/>
<dbReference type="Proteomes" id="UP000562395">
    <property type="component" value="Unassembled WGS sequence"/>
</dbReference>
<dbReference type="InterPro" id="IPR032857">
    <property type="entry name" value="ALKBH4"/>
</dbReference>
<name>A0A7W5ZXD6_9SPHN</name>
<keyword evidence="3" id="KW-1185">Reference proteome</keyword>
<dbReference type="EMBL" id="JACICY010000007">
    <property type="protein sequence ID" value="MBB3861698.1"/>
    <property type="molecule type" value="Genomic_DNA"/>
</dbReference>
<evidence type="ECO:0000313" key="2">
    <source>
        <dbReference type="EMBL" id="MBB3861698.1"/>
    </source>
</evidence>
<dbReference type="PROSITE" id="PS51471">
    <property type="entry name" value="FE2OG_OXY"/>
    <property type="match status" value="1"/>
</dbReference>
<dbReference type="GO" id="GO:0016491">
    <property type="term" value="F:oxidoreductase activity"/>
    <property type="evidence" value="ECO:0007669"/>
    <property type="project" value="TreeGrafter"/>
</dbReference>
<organism evidence="2 3">
    <name type="scientific">Novosphingobium hassiacum</name>
    <dbReference type="NCBI Taxonomy" id="173676"/>
    <lineage>
        <taxon>Bacteria</taxon>
        <taxon>Pseudomonadati</taxon>
        <taxon>Pseudomonadota</taxon>
        <taxon>Alphaproteobacteria</taxon>
        <taxon>Sphingomonadales</taxon>
        <taxon>Sphingomonadaceae</taxon>
        <taxon>Novosphingobium</taxon>
    </lineage>
</organism>
<dbReference type="InterPro" id="IPR027450">
    <property type="entry name" value="AlkB-like"/>
</dbReference>
<dbReference type="GO" id="GO:0032451">
    <property type="term" value="F:demethylase activity"/>
    <property type="evidence" value="ECO:0007669"/>
    <property type="project" value="TreeGrafter"/>
</dbReference>
<dbReference type="GO" id="GO:0070988">
    <property type="term" value="P:demethylation"/>
    <property type="evidence" value="ECO:0007669"/>
    <property type="project" value="InterPro"/>
</dbReference>
<protein>
    <recommendedName>
        <fullName evidence="1">Fe2OG dioxygenase domain-containing protein</fullName>
    </recommendedName>
</protein>
<dbReference type="InterPro" id="IPR005123">
    <property type="entry name" value="Oxoglu/Fe-dep_dioxygenase_dom"/>
</dbReference>
<evidence type="ECO:0000259" key="1">
    <source>
        <dbReference type="PROSITE" id="PS51471"/>
    </source>
</evidence>